<evidence type="ECO:0000313" key="4">
    <source>
        <dbReference type="Proteomes" id="UP001589647"/>
    </source>
</evidence>
<feature type="region of interest" description="Disordered" evidence="1">
    <location>
        <begin position="239"/>
        <end position="283"/>
    </location>
</feature>
<name>A0ABV5IE32_9ACTN</name>
<proteinExistence type="predicted"/>
<reference evidence="3 4" key="1">
    <citation type="submission" date="2024-09" db="EMBL/GenBank/DDBJ databases">
        <authorList>
            <person name="Sun Q."/>
            <person name="Mori K."/>
        </authorList>
    </citation>
    <scope>NUCLEOTIDE SEQUENCE [LARGE SCALE GENOMIC DNA]</scope>
    <source>
        <strain evidence="3 4">CCM 3426</strain>
    </source>
</reference>
<gene>
    <name evidence="3" type="ORF">ACFFV7_16465</name>
</gene>
<protein>
    <submittedName>
        <fullName evidence="3">RNA polymerase sigma factor</fullName>
    </submittedName>
</protein>
<organism evidence="3 4">
    <name type="scientific">Nonomuraea spiralis</name>
    <dbReference type="NCBI Taxonomy" id="46182"/>
    <lineage>
        <taxon>Bacteria</taxon>
        <taxon>Bacillati</taxon>
        <taxon>Actinomycetota</taxon>
        <taxon>Actinomycetes</taxon>
        <taxon>Streptosporangiales</taxon>
        <taxon>Streptosporangiaceae</taxon>
        <taxon>Nonomuraea</taxon>
    </lineage>
</organism>
<comment type="caution">
    <text evidence="3">The sequence shown here is derived from an EMBL/GenBank/DDBJ whole genome shotgun (WGS) entry which is preliminary data.</text>
</comment>
<keyword evidence="2" id="KW-0812">Transmembrane</keyword>
<dbReference type="RefSeq" id="WP_189646013.1">
    <property type="nucleotide sequence ID" value="NZ_BMRC01000002.1"/>
</dbReference>
<keyword evidence="4" id="KW-1185">Reference proteome</keyword>
<keyword evidence="2" id="KW-1133">Transmembrane helix</keyword>
<accession>A0ABV5IE32</accession>
<evidence type="ECO:0000256" key="1">
    <source>
        <dbReference type="SAM" id="MobiDB-lite"/>
    </source>
</evidence>
<dbReference type="Proteomes" id="UP001589647">
    <property type="component" value="Unassembled WGS sequence"/>
</dbReference>
<feature type="transmembrane region" description="Helical" evidence="2">
    <location>
        <begin position="384"/>
        <end position="405"/>
    </location>
</feature>
<evidence type="ECO:0000313" key="3">
    <source>
        <dbReference type="EMBL" id="MFB9202793.1"/>
    </source>
</evidence>
<dbReference type="EMBL" id="JBHMEI010000013">
    <property type="protein sequence ID" value="MFB9202793.1"/>
    <property type="molecule type" value="Genomic_DNA"/>
</dbReference>
<feature type="compositionally biased region" description="Low complexity" evidence="1">
    <location>
        <begin position="464"/>
        <end position="480"/>
    </location>
</feature>
<sequence>MCDTHGSRLYDYCRTELAAGDAEQAVAGTLVSAHLYADRLPDPALHTPWLYALARAHRAFVAKPASIGSWSRPGRMSELLPEALLSLDRPLRELLDLSLRHGLSDTELATVFSLSPDEIRSVVARASDGLEGWFAAIIAARGRTGCPDLTTRVAAWVTSPGRRARARISRHIQGCAACRAAPRTMSAAALLRRLPIAALPGTLPNRLASAQPLPGERPLWRADGFPVLARTLVEPLAAPPGVEATPMPPVADPTTATPGKPWSAAGAAAADQEHPGRTARGRHPFTATSRTRAFRGGVQGDKLVYGDRAESGLSGTVVNGSVNGTAGDGDAPPGAMIIRYGGLGWNGESGDLDRLPGEAQPWQEFWREQPEEPETETEAPIRTVARLGLLLGVGLLVVGLVWAVLNARDHPATVTKAVTKAAAQSSVPAESPTRWAAPVGAAAGSDLTSLDRKADLPKPAPPTARLSPRSASLGSGRSGAFSLSCTGTCRVVSAVGSRGIVVDGTTFRVTDPRSRPACPGAPDVRRGRITIVWSGRATGDGLRTGGTVTAGGTLTLKVGWTIARDKGVRRLDSGGVHWSNCG</sequence>
<feature type="region of interest" description="Disordered" evidence="1">
    <location>
        <begin position="446"/>
        <end position="480"/>
    </location>
</feature>
<keyword evidence="2" id="KW-0472">Membrane</keyword>
<evidence type="ECO:0000256" key="2">
    <source>
        <dbReference type="SAM" id="Phobius"/>
    </source>
</evidence>